<comment type="caution">
    <text evidence="2">Lacks conserved residue(s) required for the propagation of feature annotation.</text>
</comment>
<proteinExistence type="predicted"/>
<dbReference type="Gene3D" id="4.10.800.10">
    <property type="entry name" value="Thyroglobulin type-1"/>
    <property type="match status" value="1"/>
</dbReference>
<evidence type="ECO:0000313" key="5">
    <source>
        <dbReference type="EMBL" id="CAD7646816.1"/>
    </source>
</evidence>
<name>A0A7R9LUP4_9ACAR</name>
<dbReference type="InterPro" id="IPR000716">
    <property type="entry name" value="Thyroglobulin_1"/>
</dbReference>
<feature type="non-terminal residue" evidence="5">
    <location>
        <position position="1"/>
    </location>
</feature>
<dbReference type="SUPFAM" id="SSF57610">
    <property type="entry name" value="Thyroglobulin type-1 domain"/>
    <property type="match status" value="1"/>
</dbReference>
<dbReference type="Pfam" id="PF00086">
    <property type="entry name" value="Thyroglobulin_1"/>
    <property type="match status" value="1"/>
</dbReference>
<keyword evidence="3" id="KW-0732">Signal</keyword>
<dbReference type="Proteomes" id="UP000759131">
    <property type="component" value="Unassembled WGS sequence"/>
</dbReference>
<dbReference type="EMBL" id="CAJPIZ010037989">
    <property type="protein sequence ID" value="CAG2121209.1"/>
    <property type="molecule type" value="Genomic_DNA"/>
</dbReference>
<dbReference type="AlphaFoldDB" id="A0A7R9LUP4"/>
<evidence type="ECO:0000259" key="4">
    <source>
        <dbReference type="PROSITE" id="PS51162"/>
    </source>
</evidence>
<feature type="disulfide bond" evidence="2">
    <location>
        <begin position="119"/>
        <end position="138"/>
    </location>
</feature>
<evidence type="ECO:0000256" key="1">
    <source>
        <dbReference type="ARBA" id="ARBA00023157"/>
    </source>
</evidence>
<evidence type="ECO:0000313" key="6">
    <source>
        <dbReference type="Proteomes" id="UP000759131"/>
    </source>
</evidence>
<dbReference type="EMBL" id="OC892564">
    <property type="protein sequence ID" value="CAD7646816.1"/>
    <property type="molecule type" value="Genomic_DNA"/>
</dbReference>
<organism evidence="5">
    <name type="scientific">Medioppia subpectinata</name>
    <dbReference type="NCBI Taxonomy" id="1979941"/>
    <lineage>
        <taxon>Eukaryota</taxon>
        <taxon>Metazoa</taxon>
        <taxon>Ecdysozoa</taxon>
        <taxon>Arthropoda</taxon>
        <taxon>Chelicerata</taxon>
        <taxon>Arachnida</taxon>
        <taxon>Acari</taxon>
        <taxon>Acariformes</taxon>
        <taxon>Sarcoptiformes</taxon>
        <taxon>Oribatida</taxon>
        <taxon>Brachypylina</taxon>
        <taxon>Oppioidea</taxon>
        <taxon>Oppiidae</taxon>
        <taxon>Medioppia</taxon>
    </lineage>
</organism>
<protein>
    <recommendedName>
        <fullName evidence="4">Thyroglobulin type-1 domain-containing protein</fullName>
    </recommendedName>
</protein>
<feature type="signal peptide" evidence="3">
    <location>
        <begin position="1"/>
        <end position="20"/>
    </location>
</feature>
<dbReference type="OrthoDB" id="6486933at2759"/>
<sequence length="181" mass="20553">MFIIYLFLVIFVQNLDVINGQEIRTCDESYCRNPQNGVCKEIHCVGKDKMLYKNATTCGCCHKCIKILEEGEECQLSMFRTLPESVCGPHLKCQQVDRDRICRKISDIPESDDKTVGLCERQLVNLDKYSAGEPVPECDDFGQFSPKLCRNGTLCHCVDKNGHRIFGSATYDKSDDMDCCE</sequence>
<keyword evidence="1 2" id="KW-1015">Disulfide bond</keyword>
<dbReference type="PROSITE" id="PS51162">
    <property type="entry name" value="THYROGLOBULIN_1_2"/>
    <property type="match status" value="1"/>
</dbReference>
<evidence type="ECO:0000256" key="2">
    <source>
        <dbReference type="PROSITE-ProRule" id="PRU00500"/>
    </source>
</evidence>
<keyword evidence="6" id="KW-1185">Reference proteome</keyword>
<gene>
    <name evidence="5" type="ORF">OSB1V03_LOCUS21155</name>
</gene>
<dbReference type="InterPro" id="IPR036857">
    <property type="entry name" value="Thyroglobulin_1_sf"/>
</dbReference>
<evidence type="ECO:0000256" key="3">
    <source>
        <dbReference type="SAM" id="SignalP"/>
    </source>
</evidence>
<accession>A0A7R9LUP4</accession>
<feature type="chain" id="PRO_5035680431" description="Thyroglobulin type-1 domain-containing protein" evidence="3">
    <location>
        <begin position="21"/>
        <end position="181"/>
    </location>
</feature>
<feature type="domain" description="Thyroglobulin type-1" evidence="4">
    <location>
        <begin position="116"/>
        <end position="179"/>
    </location>
</feature>
<reference evidence="5" key="1">
    <citation type="submission" date="2020-11" db="EMBL/GenBank/DDBJ databases">
        <authorList>
            <person name="Tran Van P."/>
        </authorList>
    </citation>
    <scope>NUCLEOTIDE SEQUENCE</scope>
</reference>